<feature type="chain" id="PRO_5046886939" description="DUF4138 domain-containing protein" evidence="1">
    <location>
        <begin position="20"/>
        <end position="134"/>
    </location>
</feature>
<dbReference type="EMBL" id="BAABEZ010000001">
    <property type="protein sequence ID" value="GAA4448560.1"/>
    <property type="molecule type" value="Genomic_DNA"/>
</dbReference>
<keyword evidence="3" id="KW-1185">Reference proteome</keyword>
<proteinExistence type="predicted"/>
<gene>
    <name evidence="2" type="ORF">GCM10023092_01320</name>
</gene>
<dbReference type="RefSeq" id="WP_344821647.1">
    <property type="nucleotide sequence ID" value="NZ_BAABEZ010000001.1"/>
</dbReference>
<comment type="caution">
    <text evidence="2">The sequence shown here is derived from an EMBL/GenBank/DDBJ whole genome shotgun (WGS) entry which is preliminary data.</text>
</comment>
<feature type="signal peptide" evidence="1">
    <location>
        <begin position="1"/>
        <end position="19"/>
    </location>
</feature>
<evidence type="ECO:0000313" key="2">
    <source>
        <dbReference type="EMBL" id="GAA4448560.1"/>
    </source>
</evidence>
<organism evidence="2 3">
    <name type="scientific">Rurimicrobium arvi</name>
    <dbReference type="NCBI Taxonomy" id="2049916"/>
    <lineage>
        <taxon>Bacteria</taxon>
        <taxon>Pseudomonadati</taxon>
        <taxon>Bacteroidota</taxon>
        <taxon>Chitinophagia</taxon>
        <taxon>Chitinophagales</taxon>
        <taxon>Chitinophagaceae</taxon>
        <taxon>Rurimicrobium</taxon>
    </lineage>
</organism>
<keyword evidence="1" id="KW-0732">Signal</keyword>
<protein>
    <recommendedName>
        <fullName evidence="4">DUF4138 domain-containing protein</fullName>
    </recommendedName>
</protein>
<name>A0ABP8MFY8_9BACT</name>
<dbReference type="Proteomes" id="UP001501410">
    <property type="component" value="Unassembled WGS sequence"/>
</dbReference>
<evidence type="ECO:0000313" key="3">
    <source>
        <dbReference type="Proteomes" id="UP001501410"/>
    </source>
</evidence>
<accession>A0ABP8MFY8</accession>
<sequence>MKKIFLFAALLGGANHLYAQDKNALAKDVFEPLRQNTTRVVMDDDPKSYVLQHPVMQQDAELITIQSGEKTINVSLRDVSRMTLENYGVVFSNRDQEVTFYMDLKHNPALRERIRDAFGAYTEERDRKRYTVRE</sequence>
<evidence type="ECO:0008006" key="4">
    <source>
        <dbReference type="Google" id="ProtNLM"/>
    </source>
</evidence>
<reference evidence="3" key="1">
    <citation type="journal article" date="2019" name="Int. J. Syst. Evol. Microbiol.">
        <title>The Global Catalogue of Microorganisms (GCM) 10K type strain sequencing project: providing services to taxonomists for standard genome sequencing and annotation.</title>
        <authorList>
            <consortium name="The Broad Institute Genomics Platform"/>
            <consortium name="The Broad Institute Genome Sequencing Center for Infectious Disease"/>
            <person name="Wu L."/>
            <person name="Ma J."/>
        </authorList>
    </citation>
    <scope>NUCLEOTIDE SEQUENCE [LARGE SCALE GENOMIC DNA]</scope>
    <source>
        <strain evidence="3">JCM 31921</strain>
    </source>
</reference>
<evidence type="ECO:0000256" key="1">
    <source>
        <dbReference type="SAM" id="SignalP"/>
    </source>
</evidence>